<comment type="caution">
    <text evidence="1">The sequence shown here is derived from an EMBL/GenBank/DDBJ whole genome shotgun (WGS) entry which is preliminary data.</text>
</comment>
<evidence type="ECO:0000313" key="1">
    <source>
        <dbReference type="EMBL" id="EIM77149.1"/>
    </source>
</evidence>
<dbReference type="STRING" id="1189621.A3SI_07649"/>
<reference evidence="1 2" key="1">
    <citation type="submission" date="2012-05" db="EMBL/GenBank/DDBJ databases">
        <title>Genome sequence of Nitritalea halalkaliphila LW7.</title>
        <authorList>
            <person name="Jangir P.K."/>
            <person name="Singh A."/>
            <person name="Shivaji S."/>
            <person name="Sharma R."/>
        </authorList>
    </citation>
    <scope>NUCLEOTIDE SEQUENCE [LARGE SCALE GENOMIC DNA]</scope>
    <source>
        <strain evidence="1 2">LW7</strain>
    </source>
</reference>
<dbReference type="InterPro" id="IPR005358">
    <property type="entry name" value="Puta_zinc/iron-chelating_dom"/>
</dbReference>
<dbReference type="EMBL" id="AJYA01000016">
    <property type="protein sequence ID" value="EIM77149.1"/>
    <property type="molecule type" value="Genomic_DNA"/>
</dbReference>
<protein>
    <submittedName>
        <fullName evidence="1">Fe-s-cluster oxidoreductase</fullName>
    </submittedName>
</protein>
<evidence type="ECO:0000313" key="2">
    <source>
        <dbReference type="Proteomes" id="UP000005551"/>
    </source>
</evidence>
<accession>I5C5P7</accession>
<dbReference type="Pfam" id="PF03692">
    <property type="entry name" value="CxxCxxCC"/>
    <property type="match status" value="1"/>
</dbReference>
<dbReference type="AlphaFoldDB" id="I5C5P7"/>
<gene>
    <name evidence="1" type="ORF">A3SI_07649</name>
</gene>
<sequence>MNLKEKSLAVSELYKELDAEMQAFIGQSGLGCLPGCGFCCSKPTVQASILEFLPFAFHIVEQGKGEEALLRLEEAGSTKPCILYKSFSEDGESGFCSAYAQRGLICRVFGASARKNKQGQREIITCKKIKTQKADAFQVAQQAVQEGSLEVSSSSGAYSYLYGIDFELAAKTFPVNEALRLAVEHVLTYRYYSGSEEAAPESSF</sequence>
<dbReference type="OrthoDB" id="9806610at2"/>
<dbReference type="RefSeq" id="WP_009054414.1">
    <property type="nucleotide sequence ID" value="NZ_AJYA01000016.1"/>
</dbReference>
<organism evidence="1 2">
    <name type="scientific">Nitritalea halalkaliphila LW7</name>
    <dbReference type="NCBI Taxonomy" id="1189621"/>
    <lineage>
        <taxon>Bacteria</taxon>
        <taxon>Pseudomonadati</taxon>
        <taxon>Bacteroidota</taxon>
        <taxon>Cytophagia</taxon>
        <taxon>Cytophagales</taxon>
        <taxon>Cyclobacteriaceae</taxon>
        <taxon>Nitritalea</taxon>
    </lineage>
</organism>
<proteinExistence type="predicted"/>
<name>I5C5P7_9BACT</name>
<keyword evidence="2" id="KW-1185">Reference proteome</keyword>
<dbReference type="PROSITE" id="PS51257">
    <property type="entry name" value="PROKAR_LIPOPROTEIN"/>
    <property type="match status" value="1"/>
</dbReference>
<dbReference type="Proteomes" id="UP000005551">
    <property type="component" value="Unassembled WGS sequence"/>
</dbReference>